<dbReference type="InterPro" id="IPR036680">
    <property type="entry name" value="SPOR-like_sf"/>
</dbReference>
<name>A0A3E0JUZ6_9BACI</name>
<dbReference type="Pfam" id="PF05036">
    <property type="entry name" value="SPOR"/>
    <property type="match status" value="1"/>
</dbReference>
<feature type="region of interest" description="Disordered" evidence="2">
    <location>
        <begin position="179"/>
        <end position="199"/>
    </location>
</feature>
<dbReference type="CDD" id="cd02696">
    <property type="entry name" value="MurNAc-LAA"/>
    <property type="match status" value="1"/>
</dbReference>
<feature type="domain" description="SPOR" evidence="3">
    <location>
        <begin position="196"/>
        <end position="234"/>
    </location>
</feature>
<evidence type="ECO:0000259" key="3">
    <source>
        <dbReference type="PROSITE" id="PS51724"/>
    </source>
</evidence>
<dbReference type="Proteomes" id="UP000257014">
    <property type="component" value="Unassembled WGS sequence"/>
</dbReference>
<gene>
    <name evidence="4" type="ORF">C6P37_16650</name>
</gene>
<dbReference type="GO" id="GO:0008745">
    <property type="term" value="F:N-acetylmuramoyl-L-alanine amidase activity"/>
    <property type="evidence" value="ECO:0007669"/>
    <property type="project" value="InterPro"/>
</dbReference>
<dbReference type="Gene3D" id="3.40.630.40">
    <property type="entry name" value="Zn-dependent exopeptidases"/>
    <property type="match status" value="1"/>
</dbReference>
<dbReference type="GO" id="GO:0030288">
    <property type="term" value="C:outer membrane-bounded periplasmic space"/>
    <property type="evidence" value="ECO:0007669"/>
    <property type="project" value="TreeGrafter"/>
</dbReference>
<dbReference type="PANTHER" id="PTHR30404:SF0">
    <property type="entry name" value="N-ACETYLMURAMOYL-L-ALANINE AMIDASE AMIC"/>
    <property type="match status" value="1"/>
</dbReference>
<dbReference type="PANTHER" id="PTHR30404">
    <property type="entry name" value="N-ACETYLMURAMOYL-L-ALANINE AMIDASE"/>
    <property type="match status" value="1"/>
</dbReference>
<dbReference type="AlphaFoldDB" id="A0A3E0JUZ6"/>
<organism evidence="4 5">
    <name type="scientific">Caldibacillus debilis</name>
    <dbReference type="NCBI Taxonomy" id="301148"/>
    <lineage>
        <taxon>Bacteria</taxon>
        <taxon>Bacillati</taxon>
        <taxon>Bacillota</taxon>
        <taxon>Bacilli</taxon>
        <taxon>Bacillales</taxon>
        <taxon>Bacillaceae</taxon>
        <taxon>Caldibacillus</taxon>
    </lineage>
</organism>
<protein>
    <submittedName>
        <fullName evidence="4">N-acetylmuramoyl-L-alanine amidase</fullName>
    </submittedName>
</protein>
<evidence type="ECO:0000256" key="2">
    <source>
        <dbReference type="SAM" id="MobiDB-lite"/>
    </source>
</evidence>
<dbReference type="SUPFAM" id="SSF110997">
    <property type="entry name" value="Sporulation related repeat"/>
    <property type="match status" value="1"/>
</dbReference>
<evidence type="ECO:0000313" key="4">
    <source>
        <dbReference type="EMBL" id="REJ23793.1"/>
    </source>
</evidence>
<dbReference type="EMBL" id="QEWE01000045">
    <property type="protein sequence ID" value="REJ23793.1"/>
    <property type="molecule type" value="Genomic_DNA"/>
</dbReference>
<sequence>MVKVFLDPGHGGNDPGSSGNGLKEKEVTFKIAQKIEQILKNEYEGVSIKWSRKKDETVSLKERTDLANQWGADLYLAVHVNAGGGTGFESYVYLQVPVRTKSVQEDIHREVLKRSGFRDRGMKQADFHVLRESKMDAVLTENGFIDNPDDAAKLKDPAFLEKIARGHAEGIAKHYRLARKAESKEDGKRQEDPGKSEKKSLYKVQIGAFADLENAKRLAERAKQAGFDVAIIKE</sequence>
<dbReference type="InterPro" id="IPR050695">
    <property type="entry name" value="N-acetylmuramoyl_amidase_3"/>
</dbReference>
<evidence type="ECO:0000256" key="1">
    <source>
        <dbReference type="ARBA" id="ARBA00022801"/>
    </source>
</evidence>
<dbReference type="RefSeq" id="WP_276644971.1">
    <property type="nucleotide sequence ID" value="NZ_QEWE01000045.1"/>
</dbReference>
<comment type="caution">
    <text evidence="4">The sequence shown here is derived from an EMBL/GenBank/DDBJ whole genome shotgun (WGS) entry which is preliminary data.</text>
</comment>
<accession>A0A3E0JUZ6</accession>
<keyword evidence="1" id="KW-0378">Hydrolase</keyword>
<dbReference type="GO" id="GO:0042834">
    <property type="term" value="F:peptidoglycan binding"/>
    <property type="evidence" value="ECO:0007669"/>
    <property type="project" value="InterPro"/>
</dbReference>
<dbReference type="PROSITE" id="PS51724">
    <property type="entry name" value="SPOR"/>
    <property type="match status" value="1"/>
</dbReference>
<dbReference type="SUPFAM" id="SSF53187">
    <property type="entry name" value="Zn-dependent exopeptidases"/>
    <property type="match status" value="1"/>
</dbReference>
<proteinExistence type="predicted"/>
<dbReference type="GO" id="GO:0009253">
    <property type="term" value="P:peptidoglycan catabolic process"/>
    <property type="evidence" value="ECO:0007669"/>
    <property type="project" value="InterPro"/>
</dbReference>
<evidence type="ECO:0000313" key="5">
    <source>
        <dbReference type="Proteomes" id="UP000257014"/>
    </source>
</evidence>
<reference evidence="4 5" key="1">
    <citation type="submission" date="2018-03" db="EMBL/GenBank/DDBJ databases">
        <authorList>
            <person name="Keele B.F."/>
        </authorList>
    </citation>
    <scope>NUCLEOTIDE SEQUENCE [LARGE SCALE GENOMIC DNA]</scope>
    <source>
        <strain evidence="4">ZCTH4_d</strain>
    </source>
</reference>
<dbReference type="InterPro" id="IPR002508">
    <property type="entry name" value="MurNAc-LAA_cat"/>
</dbReference>
<dbReference type="Pfam" id="PF01520">
    <property type="entry name" value="Amidase_3"/>
    <property type="match status" value="1"/>
</dbReference>
<dbReference type="SMART" id="SM00646">
    <property type="entry name" value="Ami_3"/>
    <property type="match status" value="1"/>
</dbReference>
<dbReference type="InterPro" id="IPR007730">
    <property type="entry name" value="SPOR-like_dom"/>
</dbReference>